<dbReference type="Proteomes" id="UP000643165">
    <property type="component" value="Unassembled WGS sequence"/>
</dbReference>
<dbReference type="SUPFAM" id="SSF53474">
    <property type="entry name" value="alpha/beta-Hydrolases"/>
    <property type="match status" value="1"/>
</dbReference>
<reference evidence="4 5" key="1">
    <citation type="submission" date="2021-01" db="EMBL/GenBank/DDBJ databases">
        <title>Whole genome shotgun sequence of Verrucosispora lutea NBRC 106530.</title>
        <authorList>
            <person name="Komaki H."/>
            <person name="Tamura T."/>
        </authorList>
    </citation>
    <scope>NUCLEOTIDE SEQUENCE [LARGE SCALE GENOMIC DNA]</scope>
    <source>
        <strain evidence="4 5">NBRC 106530</strain>
    </source>
</reference>
<evidence type="ECO:0000256" key="1">
    <source>
        <dbReference type="ARBA" id="ARBA00022801"/>
    </source>
</evidence>
<evidence type="ECO:0000256" key="2">
    <source>
        <dbReference type="SAM" id="MobiDB-lite"/>
    </source>
</evidence>
<dbReference type="Pfam" id="PF07859">
    <property type="entry name" value="Abhydrolase_3"/>
    <property type="match status" value="1"/>
</dbReference>
<feature type="domain" description="Alpha/beta hydrolase fold-3" evidence="3">
    <location>
        <begin position="107"/>
        <end position="305"/>
    </location>
</feature>
<protein>
    <submittedName>
        <fullName evidence="4">Esterase</fullName>
    </submittedName>
</protein>
<dbReference type="EMBL" id="BOPB01000030">
    <property type="protein sequence ID" value="GIJ24176.1"/>
    <property type="molecule type" value="Genomic_DNA"/>
</dbReference>
<evidence type="ECO:0000259" key="3">
    <source>
        <dbReference type="Pfam" id="PF07859"/>
    </source>
</evidence>
<gene>
    <name evidence="4" type="ORF">Vlu01_48000</name>
</gene>
<keyword evidence="5" id="KW-1185">Reference proteome</keyword>
<proteinExistence type="predicted"/>
<comment type="caution">
    <text evidence="4">The sequence shown here is derived from an EMBL/GenBank/DDBJ whole genome shotgun (WGS) entry which is preliminary data.</text>
</comment>
<accession>A0ABQ4J1W0</accession>
<dbReference type="PANTHER" id="PTHR48081:SF8">
    <property type="entry name" value="ALPHA_BETA HYDROLASE FOLD-3 DOMAIN-CONTAINING PROTEIN-RELATED"/>
    <property type="match status" value="1"/>
</dbReference>
<sequence length="338" mass="36526">MIEMPCGRAPIGGPQSPNQAIEGANMPLDRIIRSLIAWQHADGAPTPLRAMSVEQARERYRESAIRPRRRANEPAVTVVDEKIDSSDSVPIRCRVYTPQVDIDRVITYLHGGGWVTGDLDTHDLACRVLAASLGAVVISVDYRRAPEFPYPTPLNDAISATRWTSHLFPEHDHVLAGDSAGAQLALGVALDARANGDPRIDALLLMYPPVDPSLRIAAAGAHTEGYLLSVDDLTWCYEQYVPDPGHLNDPALDLLHADLSGLPPTVVATAEFDPLQREGELLVEKLRTSGVSVRHVPGPGLVHGSFLIQDIVPAAAANAQQVIQEFDAVLTSARQHTA</sequence>
<dbReference type="Gene3D" id="3.40.50.1820">
    <property type="entry name" value="alpha/beta hydrolase"/>
    <property type="match status" value="1"/>
</dbReference>
<keyword evidence="1" id="KW-0378">Hydrolase</keyword>
<organism evidence="4 5">
    <name type="scientific">Micromonospora lutea</name>
    <dbReference type="NCBI Taxonomy" id="419825"/>
    <lineage>
        <taxon>Bacteria</taxon>
        <taxon>Bacillati</taxon>
        <taxon>Actinomycetota</taxon>
        <taxon>Actinomycetes</taxon>
        <taxon>Micromonosporales</taxon>
        <taxon>Micromonosporaceae</taxon>
        <taxon>Micromonospora</taxon>
    </lineage>
</organism>
<dbReference type="InterPro" id="IPR013094">
    <property type="entry name" value="AB_hydrolase_3"/>
</dbReference>
<name>A0ABQ4J1W0_9ACTN</name>
<evidence type="ECO:0000313" key="4">
    <source>
        <dbReference type="EMBL" id="GIJ24176.1"/>
    </source>
</evidence>
<dbReference type="InterPro" id="IPR050300">
    <property type="entry name" value="GDXG_lipolytic_enzyme"/>
</dbReference>
<dbReference type="PANTHER" id="PTHR48081">
    <property type="entry name" value="AB HYDROLASE SUPERFAMILY PROTEIN C4A8.06C"/>
    <property type="match status" value="1"/>
</dbReference>
<dbReference type="InterPro" id="IPR029058">
    <property type="entry name" value="AB_hydrolase_fold"/>
</dbReference>
<evidence type="ECO:0000313" key="5">
    <source>
        <dbReference type="Proteomes" id="UP000643165"/>
    </source>
</evidence>
<feature type="region of interest" description="Disordered" evidence="2">
    <location>
        <begin position="1"/>
        <end position="22"/>
    </location>
</feature>